<dbReference type="Proteomes" id="UP000293506">
    <property type="component" value="Unassembled WGS sequence"/>
</dbReference>
<evidence type="ECO:0000256" key="3">
    <source>
        <dbReference type="ARBA" id="ARBA00023004"/>
    </source>
</evidence>
<dbReference type="SFLD" id="SFLDS00029">
    <property type="entry name" value="Radical_SAM"/>
    <property type="match status" value="1"/>
</dbReference>
<accession>A0A173XBG6</accession>
<keyword evidence="4" id="KW-0411">Iron-sulfur</keyword>
<sequence>MITLGKTKSVCPICMKVLTAKKCIGEDGIYLVKECDIHGKFQTLIWEGTAAEYLSWGRENLSAETPVNPKIKEKSCPDNCGLCEEHERKGCCMILEVTKRCNMHCPVCFASAGECLENGDLSIDEIEKQYDFLMDHGGPFNIQLSGGEPTMREDLPEIIHMGREKGFTFFQLNTNGIRLAQEAGYSRKLKKAGLNTVFLQFDGVTDDVYQTLRGRSMMELKEKAVLNCSEAELGIALVSVIAPGVNDMQVGDILKFAMDHMPFVRGVHFQPISYFGRCSQQRPQAPITIPKMLKLIEEQTDGFMKSEDFAGGGAENPYCSFHASYLKKGERELKLLEKKSGRGCCCTTSDDSRQYVENQWSYSTKKFDDGEMTQTDALDEFLIRVHNETFAVSGMIFQDAWNLDLERLKRCYICEVDSDYGMVPFCAYNLTNSKGIYLYRK</sequence>
<dbReference type="EMBL" id="RCXQ01000002">
    <property type="protein sequence ID" value="RYT68234.1"/>
    <property type="molecule type" value="Genomic_DNA"/>
</dbReference>
<dbReference type="NCBIfam" id="NF045646">
    <property type="entry name" value="rSAM_Se_TrsS"/>
    <property type="match status" value="1"/>
</dbReference>
<dbReference type="SFLD" id="SFLDG01100">
    <property type="entry name" value="methyltransferase_(Class_D)"/>
    <property type="match status" value="1"/>
</dbReference>
<dbReference type="CDD" id="cd01335">
    <property type="entry name" value="Radical_SAM"/>
    <property type="match status" value="1"/>
</dbReference>
<dbReference type="SFLD" id="SFLDG01067">
    <property type="entry name" value="SPASM/twitch_domain_containing"/>
    <property type="match status" value="1"/>
</dbReference>
<keyword evidence="2" id="KW-0479">Metal-binding</keyword>
<evidence type="ECO:0000256" key="1">
    <source>
        <dbReference type="ARBA" id="ARBA00022691"/>
    </source>
</evidence>
<dbReference type="Gene3D" id="3.20.20.70">
    <property type="entry name" value="Aldolase class I"/>
    <property type="match status" value="1"/>
</dbReference>
<keyword evidence="3" id="KW-0408">Iron</keyword>
<dbReference type="EMBL" id="CYZD01000001">
    <property type="protein sequence ID" value="CUN49101.1"/>
    <property type="molecule type" value="Genomic_DNA"/>
</dbReference>
<dbReference type="Pfam" id="PF04055">
    <property type="entry name" value="Radical_SAM"/>
    <property type="match status" value="1"/>
</dbReference>
<reference evidence="6 8" key="1">
    <citation type="submission" date="2015-09" db="EMBL/GenBank/DDBJ databases">
        <authorList>
            <consortium name="Pathogen Informatics"/>
        </authorList>
    </citation>
    <scope>NUCLEOTIDE SEQUENCE [LARGE SCALE GENOMIC DNA]</scope>
    <source>
        <strain evidence="6 8">2789STDY5608837</strain>
    </source>
</reference>
<dbReference type="PANTHER" id="PTHR43306">
    <property type="entry name" value="7,8-DIHYDRO-6-HYDROXYMETHYLPTERIN DIMETHYLTRANSFERASE"/>
    <property type="match status" value="1"/>
</dbReference>
<evidence type="ECO:0000313" key="8">
    <source>
        <dbReference type="Proteomes" id="UP000095409"/>
    </source>
</evidence>
<dbReference type="InterPro" id="IPR034474">
    <property type="entry name" value="Methyltransferase_Class_D"/>
</dbReference>
<dbReference type="SUPFAM" id="SSF102114">
    <property type="entry name" value="Radical SAM enzymes"/>
    <property type="match status" value="1"/>
</dbReference>
<evidence type="ECO:0000259" key="5">
    <source>
        <dbReference type="PROSITE" id="PS51918"/>
    </source>
</evidence>
<evidence type="ECO:0000313" key="6">
    <source>
        <dbReference type="EMBL" id="CUN49101.1"/>
    </source>
</evidence>
<keyword evidence="1" id="KW-0949">S-adenosyl-L-methionine</keyword>
<dbReference type="InterPro" id="IPR013785">
    <property type="entry name" value="Aldolase_TIM"/>
</dbReference>
<dbReference type="RefSeq" id="WP_055065517.1">
    <property type="nucleotide sequence ID" value="NZ_CYZD01000001.1"/>
</dbReference>
<proteinExistence type="predicted"/>
<reference evidence="7 9" key="2">
    <citation type="journal article" date="2019" name="Science, e1252229">
        <title>Invertible promoters mediate bacterial phase variation, antibiotic resistance, and host adaptation in the gut.</title>
        <authorList>
            <person name="Jiang X."/>
            <person name="Hall A.B."/>
            <person name="Arthur T.D."/>
            <person name="Plichta D.R."/>
            <person name="Covington C.T."/>
            <person name="Poyet M."/>
            <person name="Crothers J."/>
            <person name="Moses P.L."/>
            <person name="Tolonen A.C."/>
            <person name="Vlamakis H."/>
            <person name="Alm E.J."/>
            <person name="Xavier R.J."/>
        </authorList>
    </citation>
    <scope>NUCLEOTIDE SEQUENCE [LARGE SCALE GENOMIC DNA]</scope>
    <source>
        <strain evidence="7">Af_0058</strain>
        <strain evidence="9">af_0058</strain>
    </source>
</reference>
<dbReference type="InterPro" id="IPR056488">
    <property type="entry name" value="Zn_ribbon_HMPTM"/>
</dbReference>
<gene>
    <name evidence="6" type="primary">moaA_1</name>
    <name evidence="7" type="ORF">EAI82_03260</name>
    <name evidence="6" type="ORF">ERS852394_00366</name>
</gene>
<evidence type="ECO:0000313" key="7">
    <source>
        <dbReference type="EMBL" id="RYT68234.1"/>
    </source>
</evidence>
<feature type="domain" description="Radical SAM core" evidence="5">
    <location>
        <begin position="85"/>
        <end position="314"/>
    </location>
</feature>
<name>A0A173XBG6_9FIRM</name>
<evidence type="ECO:0000256" key="4">
    <source>
        <dbReference type="ARBA" id="ARBA00023014"/>
    </source>
</evidence>
<dbReference type="AlphaFoldDB" id="A0A173XBG6"/>
<dbReference type="InterPro" id="IPR007197">
    <property type="entry name" value="rSAM"/>
</dbReference>
<evidence type="ECO:0000313" key="9">
    <source>
        <dbReference type="Proteomes" id="UP000293506"/>
    </source>
</evidence>
<organism evidence="6 8">
    <name type="scientific">Blautia obeum</name>
    <dbReference type="NCBI Taxonomy" id="40520"/>
    <lineage>
        <taxon>Bacteria</taxon>
        <taxon>Bacillati</taxon>
        <taxon>Bacillota</taxon>
        <taxon>Clostridia</taxon>
        <taxon>Lachnospirales</taxon>
        <taxon>Lachnospiraceae</taxon>
        <taxon>Blautia</taxon>
    </lineage>
</organism>
<dbReference type="InterPro" id="IPR058240">
    <property type="entry name" value="rSAM_sf"/>
</dbReference>
<dbReference type="Proteomes" id="UP000095409">
    <property type="component" value="Unassembled WGS sequence"/>
</dbReference>
<dbReference type="PROSITE" id="PS51918">
    <property type="entry name" value="RADICAL_SAM"/>
    <property type="match status" value="1"/>
</dbReference>
<dbReference type="GO" id="GO:0046872">
    <property type="term" value="F:metal ion binding"/>
    <property type="evidence" value="ECO:0007669"/>
    <property type="project" value="UniProtKB-KW"/>
</dbReference>
<dbReference type="PANTHER" id="PTHR43306:SF1">
    <property type="entry name" value="7,8-DIHYDRO-6-HYDROXYMETHYLPTERIN DIMETHYLTRANSFERASE"/>
    <property type="match status" value="1"/>
</dbReference>
<dbReference type="InterPro" id="IPR054698">
    <property type="entry name" value="rSAM_Se_TrsS"/>
</dbReference>
<dbReference type="GO" id="GO:0003824">
    <property type="term" value="F:catalytic activity"/>
    <property type="evidence" value="ECO:0007669"/>
    <property type="project" value="InterPro"/>
</dbReference>
<evidence type="ECO:0000256" key="2">
    <source>
        <dbReference type="ARBA" id="ARBA00022723"/>
    </source>
</evidence>
<protein>
    <submittedName>
        <fullName evidence="6">Probable molybdopterin cofactor synthesis protein A</fullName>
    </submittedName>
    <submittedName>
        <fullName evidence="7">Radical SAM protein</fullName>
    </submittedName>
</protein>
<dbReference type="GO" id="GO:0051536">
    <property type="term" value="F:iron-sulfur cluster binding"/>
    <property type="evidence" value="ECO:0007669"/>
    <property type="project" value="UniProtKB-KW"/>
</dbReference>
<dbReference type="Pfam" id="PF23545">
    <property type="entry name" value="Zn_ribbon_HMPTM"/>
    <property type="match status" value="1"/>
</dbReference>